<name>A7IF76_XANP2</name>
<feature type="compositionally biased region" description="Pro residues" evidence="1">
    <location>
        <begin position="1174"/>
        <end position="1184"/>
    </location>
</feature>
<dbReference type="Proteomes" id="UP000002417">
    <property type="component" value="Chromosome"/>
</dbReference>
<dbReference type="GO" id="GO:0090313">
    <property type="term" value="P:regulation of protein targeting to membrane"/>
    <property type="evidence" value="ECO:0007669"/>
    <property type="project" value="TreeGrafter"/>
</dbReference>
<proteinExistence type="predicted"/>
<dbReference type="Pfam" id="PF05170">
    <property type="entry name" value="AsmA"/>
    <property type="match status" value="1"/>
</dbReference>
<dbReference type="PANTHER" id="PTHR30441">
    <property type="entry name" value="DUF748 DOMAIN-CONTAINING PROTEIN"/>
    <property type="match status" value="1"/>
</dbReference>
<dbReference type="GO" id="GO:0005886">
    <property type="term" value="C:plasma membrane"/>
    <property type="evidence" value="ECO:0007669"/>
    <property type="project" value="TreeGrafter"/>
</dbReference>
<feature type="domain" description="AsmA" evidence="2">
    <location>
        <begin position="5"/>
        <end position="122"/>
    </location>
</feature>
<dbReference type="KEGG" id="xau:Xaut_1421"/>
<gene>
    <name evidence="3" type="ordered locus">Xaut_1421</name>
</gene>
<keyword evidence="4" id="KW-1185">Reference proteome</keyword>
<dbReference type="eggNOG" id="COG2982">
    <property type="taxonomic scope" value="Bacteria"/>
</dbReference>
<dbReference type="InterPro" id="IPR052894">
    <property type="entry name" value="AsmA-related"/>
</dbReference>
<protein>
    <submittedName>
        <fullName evidence="3">AsmA family protein</fullName>
    </submittedName>
</protein>
<evidence type="ECO:0000259" key="2">
    <source>
        <dbReference type="Pfam" id="PF05170"/>
    </source>
</evidence>
<dbReference type="PhylomeDB" id="A7IF76"/>
<dbReference type="STRING" id="78245.Xaut_1421"/>
<feature type="compositionally biased region" description="Pro residues" evidence="1">
    <location>
        <begin position="1296"/>
        <end position="1311"/>
    </location>
</feature>
<evidence type="ECO:0000256" key="1">
    <source>
        <dbReference type="SAM" id="MobiDB-lite"/>
    </source>
</evidence>
<organism evidence="3 4">
    <name type="scientific">Xanthobacter autotrophicus (strain ATCC BAA-1158 / Py2)</name>
    <dbReference type="NCBI Taxonomy" id="78245"/>
    <lineage>
        <taxon>Bacteria</taxon>
        <taxon>Pseudomonadati</taxon>
        <taxon>Pseudomonadota</taxon>
        <taxon>Alphaproteobacteria</taxon>
        <taxon>Hyphomicrobiales</taxon>
        <taxon>Xanthobacteraceae</taxon>
        <taxon>Xanthobacter</taxon>
    </lineage>
</organism>
<sequence>MQGILISLATAVILAIGGAFAAPFVVDWNAWRGTFETQISQALGVPVVIRGPIDAEILPAPRILLRDVTLGDVVSTGGTVKALRAELSLGALLRGDMEATGVSLDRPQIRLVIDSAGRLALPTGAQRPAALSIARFEVKDGTLDILDRASDRTQTLDGLNLKGEARSLAGPFRLDGEVEAQGARFAIRSTLGKIGDDGTGRLRLVLDGRNRPYALDLDGGLAFAGAKPKFEGRAILSRHGGEGLEAWQLSGTLKASPDAVLADSLDLALGGAQTPAQLSGSARLALGRAVGLDAVLNARSLDLDALRAATDGTPNTAKDKATADQNPAAALARFLSGVAALPSPDIASRVGLSVEQLMLGGTLVRDVRADISGSAAGWRVDNAEAQLPGKAALRLSGKPTSGPGGGGFDGTVTFSADDPAIFLRWAAPTAPRDYVAAAKGPVRITGKVNAGPTRIAVDGLDATFAASRVRGSVVAALDAGAPPKLNLKLSLDGFDLDPLVAALQTAAAAVGGGADGTLTLDGRNLMLSGLPLRGLTLDAAATGGNWRLSRIVMDDLAGIRLEGAGRMENFSTTPRGEFNFALSGAKADGLVPLARLVAGEQTAQVLATLQPVAAPVKLASTVVWGEAGGRNITVAGTLGQISGDVTFARNNAGVPLRIALKADAADGARALAAFGVEGLAPRLGPAHAELSVSPLTQDEAQVRGRLTLADMTAQAEGTARLSGGAVEPSLAVRLDGGDLGRVLPQASAAVEGPVPSALAFTLARTGGIWRLDTITGSLAAAPVSGNMEFEPGPVPRIGGKLAFESLSLPRILGMFAARTGTEPAGAGAWSAARLQPAAISGYSLNLELTAARLAVMGPYVLGNGRLVLGSDGADLDVRDVAGSLGGGRAAASLRLRRQGDGVQADGRLVLEQVDATALLAPTGARAAPKGKVNLLVDLGGSGRSVLAVVQNLSGQGTLGVRDLVIDGASPAGLDQALAEAAGLSPPPDERRAAQMLDRSLARGQLRIGFVETTLGVVNGVARLSPARATADGVRVGFNGSFDLARLALDTTVDLEAPEGAGGAPGGSIVWRGPVTGPERRVSAPALTSVIAMRAIERETRRLEERQGRAAPEAPAGTAPPVAPPSAQPVAAPAQIPAPAAIAPVAPSVQPQPVQAQPAPAPAAAKPAAPAQTSAPPPAPRPAAPAPVATAPAAPAQPATSPVPQAVPAAPAQTAAPQPTPMPSSAPLPQAIERREPPPVGFGAPTASGAAGTATPAESQAQSSPSRPEARATPEAAERHTPVVRQPAPRRTERAQPEPPPRVFTPLPPETTLPPTRGFGDLPRPPGLVGAQ</sequence>
<feature type="compositionally biased region" description="Low complexity" evidence="1">
    <location>
        <begin position="1148"/>
        <end position="1173"/>
    </location>
</feature>
<dbReference type="PANTHER" id="PTHR30441:SF4">
    <property type="entry name" value="PROTEIN ASMA"/>
    <property type="match status" value="1"/>
</dbReference>
<evidence type="ECO:0000313" key="4">
    <source>
        <dbReference type="Proteomes" id="UP000002417"/>
    </source>
</evidence>
<feature type="compositionally biased region" description="Basic and acidic residues" evidence="1">
    <location>
        <begin position="1267"/>
        <end position="1280"/>
    </location>
</feature>
<feature type="compositionally biased region" description="Low complexity" evidence="1">
    <location>
        <begin position="1109"/>
        <end position="1119"/>
    </location>
</feature>
<accession>A7IF76</accession>
<reference evidence="3 4" key="1">
    <citation type="submission" date="2007-07" db="EMBL/GenBank/DDBJ databases">
        <title>Complete sequence of chromosome of Xanthobacter autotrophicus Py2.</title>
        <authorList>
            <consortium name="US DOE Joint Genome Institute"/>
            <person name="Copeland A."/>
            <person name="Lucas S."/>
            <person name="Lapidus A."/>
            <person name="Barry K."/>
            <person name="Glavina del Rio T."/>
            <person name="Hammon N."/>
            <person name="Israni S."/>
            <person name="Dalin E."/>
            <person name="Tice H."/>
            <person name="Pitluck S."/>
            <person name="Sims D."/>
            <person name="Brettin T."/>
            <person name="Bruce D."/>
            <person name="Detter J.C."/>
            <person name="Han C."/>
            <person name="Tapia R."/>
            <person name="Brainard J."/>
            <person name="Schmutz J."/>
            <person name="Larimer F."/>
            <person name="Land M."/>
            <person name="Hauser L."/>
            <person name="Kyrpides N."/>
            <person name="Kim E."/>
            <person name="Ensigns S.A."/>
            <person name="Richardson P."/>
        </authorList>
    </citation>
    <scope>NUCLEOTIDE SEQUENCE [LARGE SCALE GENOMIC DNA]</scope>
    <source>
        <strain evidence="4">ATCC BAA-1158 / Py2</strain>
    </source>
</reference>
<dbReference type="InterPro" id="IPR007844">
    <property type="entry name" value="AsmA"/>
</dbReference>
<feature type="compositionally biased region" description="Low complexity" evidence="1">
    <location>
        <begin position="1185"/>
        <end position="1216"/>
    </location>
</feature>
<evidence type="ECO:0000313" key="3">
    <source>
        <dbReference type="EMBL" id="ABS66669.1"/>
    </source>
</evidence>
<dbReference type="EMBL" id="CP000781">
    <property type="protein sequence ID" value="ABS66669.1"/>
    <property type="molecule type" value="Genomic_DNA"/>
</dbReference>
<dbReference type="HOGENOM" id="CLU_003996_0_0_5"/>
<feature type="region of interest" description="Disordered" evidence="1">
    <location>
        <begin position="1101"/>
        <end position="1130"/>
    </location>
</feature>
<feature type="region of interest" description="Disordered" evidence="1">
    <location>
        <begin position="1148"/>
        <end position="1331"/>
    </location>
</feature>
<feature type="compositionally biased region" description="Low complexity" evidence="1">
    <location>
        <begin position="1242"/>
        <end position="1256"/>
    </location>
</feature>